<name>A0A2P2NLA0_RHIMU</name>
<accession>A0A2P2NLA0</accession>
<evidence type="ECO:0000313" key="1">
    <source>
        <dbReference type="EMBL" id="MBX43246.1"/>
    </source>
</evidence>
<dbReference type="AlphaFoldDB" id="A0A2P2NLA0"/>
<organism evidence="1">
    <name type="scientific">Rhizophora mucronata</name>
    <name type="common">Asiatic mangrove</name>
    <dbReference type="NCBI Taxonomy" id="61149"/>
    <lineage>
        <taxon>Eukaryota</taxon>
        <taxon>Viridiplantae</taxon>
        <taxon>Streptophyta</taxon>
        <taxon>Embryophyta</taxon>
        <taxon>Tracheophyta</taxon>
        <taxon>Spermatophyta</taxon>
        <taxon>Magnoliopsida</taxon>
        <taxon>eudicotyledons</taxon>
        <taxon>Gunneridae</taxon>
        <taxon>Pentapetalae</taxon>
        <taxon>rosids</taxon>
        <taxon>fabids</taxon>
        <taxon>Malpighiales</taxon>
        <taxon>Rhizophoraceae</taxon>
        <taxon>Rhizophora</taxon>
    </lineage>
</organism>
<dbReference type="EMBL" id="GGEC01062762">
    <property type="protein sequence ID" value="MBX43246.1"/>
    <property type="molecule type" value="Transcribed_RNA"/>
</dbReference>
<proteinExistence type="predicted"/>
<protein>
    <submittedName>
        <fullName evidence="1">Uncharacterized protein</fullName>
    </submittedName>
</protein>
<reference evidence="1" key="1">
    <citation type="submission" date="2018-02" db="EMBL/GenBank/DDBJ databases">
        <title>Rhizophora mucronata_Transcriptome.</title>
        <authorList>
            <person name="Meera S.P."/>
            <person name="Sreeshan A."/>
            <person name="Augustine A."/>
        </authorList>
    </citation>
    <scope>NUCLEOTIDE SEQUENCE</scope>
    <source>
        <tissue evidence="1">Leaf</tissue>
    </source>
</reference>
<sequence length="53" mass="5878">MIHLLTGSNAHGLHCFCFTIDIGFLHKLHFALNRTSHIEIGPDKLLCLGCTCN</sequence>